<keyword evidence="6" id="KW-0449">Lipoprotein</keyword>
<dbReference type="Pfam" id="PF03180">
    <property type="entry name" value="Lipoprotein_9"/>
    <property type="match status" value="1"/>
</dbReference>
<keyword evidence="4" id="KW-0472">Membrane</keyword>
<dbReference type="GO" id="GO:0016020">
    <property type="term" value="C:membrane"/>
    <property type="evidence" value="ECO:0007669"/>
    <property type="project" value="UniProtKB-SubCell"/>
</dbReference>
<dbReference type="Gene3D" id="3.40.190.10">
    <property type="entry name" value="Periplasmic binding protein-like II"/>
    <property type="match status" value="2"/>
</dbReference>
<evidence type="ECO:0000256" key="5">
    <source>
        <dbReference type="ARBA" id="ARBA00023139"/>
    </source>
</evidence>
<dbReference type="PANTHER" id="PTHR30429:SF3">
    <property type="entry name" value="LIPOPROTEIN"/>
    <property type="match status" value="1"/>
</dbReference>
<evidence type="ECO:0000256" key="6">
    <source>
        <dbReference type="ARBA" id="ARBA00023288"/>
    </source>
</evidence>
<reference evidence="7 8" key="1">
    <citation type="submission" date="2017-09" db="EMBL/GenBank/DDBJ databases">
        <title>Complete Genome Sequences of Two Strains of the Meat Spoilage Bacterium Brochothrix thermosphacta Isolated from Ground Chicken.</title>
        <authorList>
            <person name="Paoli G.C."/>
            <person name="Wijey C."/>
            <person name="Chen C.-Y."/>
            <person name="Nguyen L."/>
            <person name="Yan X."/>
            <person name="Irwin P.L."/>
        </authorList>
    </citation>
    <scope>NUCLEOTIDE SEQUENCE [LARGE SCALE GENOMIC DNA]</scope>
    <source>
        <strain evidence="7 8">BI</strain>
    </source>
</reference>
<protein>
    <recommendedName>
        <fullName evidence="9">NLPA lipoprotein</fullName>
    </recommendedName>
</protein>
<dbReference type="PANTHER" id="PTHR30429">
    <property type="entry name" value="D-METHIONINE-BINDING LIPOPROTEIN METQ"/>
    <property type="match status" value="1"/>
</dbReference>
<keyword evidence="3" id="KW-0732">Signal</keyword>
<dbReference type="Proteomes" id="UP000243591">
    <property type="component" value="Chromosome"/>
</dbReference>
<name>A0A1D2L278_BROTH</name>
<dbReference type="KEGG" id="bths:CNY62_04275"/>
<dbReference type="InterPro" id="IPR004872">
    <property type="entry name" value="Lipoprotein_NlpA"/>
</dbReference>
<dbReference type="SUPFAM" id="SSF53850">
    <property type="entry name" value="Periplasmic binding protein-like II"/>
    <property type="match status" value="1"/>
</dbReference>
<evidence type="ECO:0000256" key="1">
    <source>
        <dbReference type="ARBA" id="ARBA00004635"/>
    </source>
</evidence>
<dbReference type="RefSeq" id="WP_069125412.1">
    <property type="nucleotide sequence ID" value="NZ_CP023483.1"/>
</dbReference>
<dbReference type="PROSITE" id="PS51257">
    <property type="entry name" value="PROKAR_LIPOPROTEIN"/>
    <property type="match status" value="1"/>
</dbReference>
<organism evidence="7 8">
    <name type="scientific">Brochothrix thermosphacta</name>
    <name type="common">Microbacterium thermosphactum</name>
    <dbReference type="NCBI Taxonomy" id="2756"/>
    <lineage>
        <taxon>Bacteria</taxon>
        <taxon>Bacillati</taxon>
        <taxon>Bacillota</taxon>
        <taxon>Bacilli</taxon>
        <taxon>Bacillales</taxon>
        <taxon>Listeriaceae</taxon>
        <taxon>Brochothrix</taxon>
    </lineage>
</organism>
<evidence type="ECO:0000256" key="3">
    <source>
        <dbReference type="ARBA" id="ARBA00022729"/>
    </source>
</evidence>
<evidence type="ECO:0000313" key="8">
    <source>
        <dbReference type="Proteomes" id="UP000243591"/>
    </source>
</evidence>
<keyword evidence="8" id="KW-1185">Reference proteome</keyword>
<sequence length="293" mass="32542">MKQIKHLTLLLSLICLVLFIAGCGKKQPNEAPQELTVGILSDTFIWKQLVQDAQEKNISISLKKYPNSNALNKALAAKEIDIAGSQTISAFDQSVKENNLNNLVAVASSYWAPMGLYSEKYTKITQLKSGDTIALPKDPTDLGRALVMLNEAKLIKLSKEFDGIGSLDKITSNTKKLTFDLIDVDTIKTPLKNYEAVILPNESALKYHLDIYKDALTIEVVVPKPYVSILATRTDNQTDKTVRQFIAISQSKKMIDYVSTHAKNGEQIVKIPIEGLLNYHDSYTEKLEQPSGL</sequence>
<evidence type="ECO:0000256" key="2">
    <source>
        <dbReference type="ARBA" id="ARBA00008973"/>
    </source>
</evidence>
<dbReference type="EMBL" id="CP023483">
    <property type="protein sequence ID" value="ATF25669.1"/>
    <property type="molecule type" value="Genomic_DNA"/>
</dbReference>
<comment type="similarity">
    <text evidence="2">Belongs to the NlpA lipoprotein family.</text>
</comment>
<evidence type="ECO:0000256" key="4">
    <source>
        <dbReference type="ARBA" id="ARBA00023136"/>
    </source>
</evidence>
<evidence type="ECO:0000313" key="7">
    <source>
        <dbReference type="EMBL" id="ATF25669.1"/>
    </source>
</evidence>
<proteinExistence type="inferred from homology"/>
<gene>
    <name evidence="7" type="ORF">CNY62_04275</name>
</gene>
<dbReference type="OrthoDB" id="9812878at2"/>
<comment type="subcellular location">
    <subcellularLocation>
        <location evidence="1">Membrane</location>
        <topology evidence="1">Lipid-anchor</topology>
    </subcellularLocation>
</comment>
<evidence type="ECO:0008006" key="9">
    <source>
        <dbReference type="Google" id="ProtNLM"/>
    </source>
</evidence>
<accession>A0A1D2L278</accession>
<dbReference type="AlphaFoldDB" id="A0A1D2L278"/>
<dbReference type="STRING" id="2756.BFR44_07595"/>
<keyword evidence="5" id="KW-0564">Palmitate</keyword>